<gene>
    <name evidence="4" type="primary">comF</name>
    <name evidence="4" type="ORF">GCM10007301_00620</name>
</gene>
<evidence type="ECO:0000256" key="1">
    <source>
        <dbReference type="ARBA" id="ARBA00008007"/>
    </source>
</evidence>
<dbReference type="PANTHER" id="PTHR47505:SF1">
    <property type="entry name" value="DNA UTILIZATION PROTEIN YHGH"/>
    <property type="match status" value="1"/>
</dbReference>
<protein>
    <submittedName>
        <fullName evidence="4">Amidophosphoribosyltransferase</fullName>
    </submittedName>
</protein>
<dbReference type="PANTHER" id="PTHR47505">
    <property type="entry name" value="DNA UTILIZATION PROTEIN YHGH"/>
    <property type="match status" value="1"/>
</dbReference>
<sequence>MGLRWLERTGTRAGHLARAGGRVLLDLALPPTCISCKGMVTTAGGLCGPCWNGLRHIERPYCERLGIPFAYETPERHLSVEAVTDPPDFDRARAAVLFGPVSQDLVHGLKYGDRLDLALPMARMMARVGSGLLAEAEVLVPVPLHALRLWRRRFNQSALLARHIARMSGTPVALDALTRRKATSSQVSLSRAERRANVAGAFHVPPARAAKIAGRRVVLVDDVFTTGATVAACARTLRRAGAARIDVLTFARVVDAI</sequence>
<proteinExistence type="inferred from homology"/>
<evidence type="ECO:0000313" key="5">
    <source>
        <dbReference type="Proteomes" id="UP000606044"/>
    </source>
</evidence>
<dbReference type="Gene3D" id="3.40.50.2020">
    <property type="match status" value="1"/>
</dbReference>
<evidence type="ECO:0000259" key="3">
    <source>
        <dbReference type="Pfam" id="PF18912"/>
    </source>
</evidence>
<evidence type="ECO:0000259" key="2">
    <source>
        <dbReference type="Pfam" id="PF00156"/>
    </source>
</evidence>
<keyword evidence="5" id="KW-1185">Reference proteome</keyword>
<reference evidence="4" key="2">
    <citation type="submission" date="2020-09" db="EMBL/GenBank/DDBJ databases">
        <authorList>
            <person name="Sun Q."/>
            <person name="Sedlacek I."/>
        </authorList>
    </citation>
    <scope>NUCLEOTIDE SEQUENCE</scope>
    <source>
        <strain evidence="4">CCM 7897</strain>
    </source>
</reference>
<dbReference type="InterPro" id="IPR000836">
    <property type="entry name" value="PRTase_dom"/>
</dbReference>
<comment type="caution">
    <text evidence="4">The sequence shown here is derived from an EMBL/GenBank/DDBJ whole genome shotgun (WGS) entry which is preliminary data.</text>
</comment>
<dbReference type="SUPFAM" id="SSF53271">
    <property type="entry name" value="PRTase-like"/>
    <property type="match status" value="1"/>
</dbReference>
<dbReference type="Pfam" id="PF18912">
    <property type="entry name" value="DZR_2"/>
    <property type="match status" value="1"/>
</dbReference>
<dbReference type="RefSeq" id="WP_244644061.1">
    <property type="nucleotide sequence ID" value="NZ_BMCT01000001.1"/>
</dbReference>
<dbReference type="AlphaFoldDB" id="A0A917F3C9"/>
<dbReference type="CDD" id="cd06223">
    <property type="entry name" value="PRTases_typeI"/>
    <property type="match status" value="1"/>
</dbReference>
<dbReference type="Pfam" id="PF00156">
    <property type="entry name" value="Pribosyltran"/>
    <property type="match status" value="1"/>
</dbReference>
<comment type="similarity">
    <text evidence="1">Belongs to the ComF/GntX family.</text>
</comment>
<organism evidence="4 5">
    <name type="scientific">Azorhizobium oxalatiphilum</name>
    <dbReference type="NCBI Taxonomy" id="980631"/>
    <lineage>
        <taxon>Bacteria</taxon>
        <taxon>Pseudomonadati</taxon>
        <taxon>Pseudomonadota</taxon>
        <taxon>Alphaproteobacteria</taxon>
        <taxon>Hyphomicrobiales</taxon>
        <taxon>Xanthobacteraceae</taxon>
        <taxon>Azorhizobium</taxon>
    </lineage>
</organism>
<name>A0A917F3C9_9HYPH</name>
<dbReference type="Proteomes" id="UP000606044">
    <property type="component" value="Unassembled WGS sequence"/>
</dbReference>
<feature type="domain" description="Phosphoribosyltransferase" evidence="2">
    <location>
        <begin position="188"/>
        <end position="251"/>
    </location>
</feature>
<evidence type="ECO:0000313" key="4">
    <source>
        <dbReference type="EMBL" id="GGF45004.1"/>
    </source>
</evidence>
<dbReference type="InterPro" id="IPR044005">
    <property type="entry name" value="DZR_2"/>
</dbReference>
<feature type="domain" description="Double zinc ribbon" evidence="3">
    <location>
        <begin position="24"/>
        <end position="72"/>
    </location>
</feature>
<dbReference type="EMBL" id="BMCT01000001">
    <property type="protein sequence ID" value="GGF45004.1"/>
    <property type="molecule type" value="Genomic_DNA"/>
</dbReference>
<dbReference type="InterPro" id="IPR051910">
    <property type="entry name" value="ComF/GntX_DNA_util-trans"/>
</dbReference>
<reference evidence="4" key="1">
    <citation type="journal article" date="2014" name="Int. J. Syst. Evol. Microbiol.">
        <title>Complete genome sequence of Corynebacterium casei LMG S-19264T (=DSM 44701T), isolated from a smear-ripened cheese.</title>
        <authorList>
            <consortium name="US DOE Joint Genome Institute (JGI-PGF)"/>
            <person name="Walter F."/>
            <person name="Albersmeier A."/>
            <person name="Kalinowski J."/>
            <person name="Ruckert C."/>
        </authorList>
    </citation>
    <scope>NUCLEOTIDE SEQUENCE</scope>
    <source>
        <strain evidence="4">CCM 7897</strain>
    </source>
</reference>
<dbReference type="InterPro" id="IPR029057">
    <property type="entry name" value="PRTase-like"/>
</dbReference>
<accession>A0A917F3C9</accession>